<sequence>MLKGLLKFIYKLLVFFVVLFILMYMFMKYISNDHKEREQKANIAEKCKQSDLDSYYSSALHRECFVKEGMNEYKKAVQITGYSVFEYKKTLDCPITSLNLQKEYQNKVESSVSDGINRAGSVKVFCENELEYFNKILKKYN</sequence>
<name>A0AAJ6D914_GLAPU</name>
<dbReference type="Proteomes" id="UP001222296">
    <property type="component" value="Chromosome"/>
</dbReference>
<keyword evidence="1" id="KW-0472">Membrane</keyword>
<dbReference type="EMBL" id="CP121769">
    <property type="protein sequence ID" value="WGE09027.1"/>
    <property type="molecule type" value="Genomic_DNA"/>
</dbReference>
<gene>
    <name evidence="2" type="ORF">QBL01_07100</name>
</gene>
<proteinExistence type="predicted"/>
<reference evidence="2" key="1">
    <citation type="submission" date="2023-04" db="EMBL/GenBank/DDBJ databases">
        <title>Molecular characterization of the Integrative and Conjugative elements harboring multidrug-resistance gene from Glaesserella (Haemophilus) parasuis.</title>
        <authorList>
            <person name="Che Y."/>
            <person name="Zhou L."/>
        </authorList>
    </citation>
    <scope>NUCLEOTIDE SEQUENCE</scope>
    <source>
        <strain evidence="2">Z44</strain>
    </source>
</reference>
<keyword evidence="1" id="KW-1133">Transmembrane helix</keyword>
<dbReference type="RefSeq" id="WP_279378315.1">
    <property type="nucleotide sequence ID" value="NZ_CP121769.1"/>
</dbReference>
<evidence type="ECO:0000313" key="2">
    <source>
        <dbReference type="EMBL" id="WGE09027.1"/>
    </source>
</evidence>
<evidence type="ECO:0000313" key="3">
    <source>
        <dbReference type="Proteomes" id="UP001222296"/>
    </source>
</evidence>
<keyword evidence="1" id="KW-0812">Transmembrane</keyword>
<accession>A0AAJ6D914</accession>
<dbReference type="AlphaFoldDB" id="A0AAJ6D914"/>
<feature type="transmembrane region" description="Helical" evidence="1">
    <location>
        <begin position="12"/>
        <end position="30"/>
    </location>
</feature>
<evidence type="ECO:0000256" key="1">
    <source>
        <dbReference type="SAM" id="Phobius"/>
    </source>
</evidence>
<protein>
    <submittedName>
        <fullName evidence="2">Uncharacterized protein</fullName>
    </submittedName>
</protein>
<organism evidence="2 3">
    <name type="scientific">Glaesserella parasuis</name>
    <name type="common">Haemophilus parasuis</name>
    <dbReference type="NCBI Taxonomy" id="738"/>
    <lineage>
        <taxon>Bacteria</taxon>
        <taxon>Pseudomonadati</taxon>
        <taxon>Pseudomonadota</taxon>
        <taxon>Gammaproteobacteria</taxon>
        <taxon>Pasteurellales</taxon>
        <taxon>Pasteurellaceae</taxon>
        <taxon>Glaesserella</taxon>
    </lineage>
</organism>